<accession>A0A017RW71</accession>
<keyword evidence="2" id="KW-1185">Reference proteome</keyword>
<gene>
    <name evidence="1" type="ORF">Q428_09405</name>
</gene>
<dbReference type="Proteomes" id="UP000019681">
    <property type="component" value="Unassembled WGS sequence"/>
</dbReference>
<evidence type="ECO:0000313" key="2">
    <source>
        <dbReference type="Proteomes" id="UP000019681"/>
    </source>
</evidence>
<evidence type="ECO:0000313" key="1">
    <source>
        <dbReference type="EMBL" id="EYE88165.1"/>
    </source>
</evidence>
<dbReference type="AlphaFoldDB" id="A0A017RW71"/>
<reference evidence="1 2" key="1">
    <citation type="journal article" date="2014" name="Genome Announc.">
        <title>Draft Genome Sequence of Fervidicella metallireducens Strain AeBT, an Iron-Reducing Thermoanaerobe from the Great Artesian Basin.</title>
        <authorList>
            <person name="Patel B.K."/>
        </authorList>
    </citation>
    <scope>NUCLEOTIDE SEQUENCE [LARGE SCALE GENOMIC DNA]</scope>
    <source>
        <strain evidence="1 2">AeB</strain>
    </source>
</reference>
<sequence length="37" mass="4412">MLKWQQKGGIIDKKSQNRMCFYVANKYNGIEKLFDDT</sequence>
<organism evidence="1 2">
    <name type="scientific">Fervidicella metallireducens AeB</name>
    <dbReference type="NCBI Taxonomy" id="1403537"/>
    <lineage>
        <taxon>Bacteria</taxon>
        <taxon>Bacillati</taxon>
        <taxon>Bacillota</taxon>
        <taxon>Clostridia</taxon>
        <taxon>Eubacteriales</taxon>
        <taxon>Clostridiaceae</taxon>
        <taxon>Fervidicella</taxon>
    </lineage>
</organism>
<name>A0A017RW71_9CLOT</name>
<proteinExistence type="predicted"/>
<dbReference type="EMBL" id="AZQP01000027">
    <property type="protein sequence ID" value="EYE88165.1"/>
    <property type="molecule type" value="Genomic_DNA"/>
</dbReference>
<protein>
    <submittedName>
        <fullName evidence="1">Uncharacterized protein</fullName>
    </submittedName>
</protein>
<comment type="caution">
    <text evidence="1">The sequence shown here is derived from an EMBL/GenBank/DDBJ whole genome shotgun (WGS) entry which is preliminary data.</text>
</comment>